<keyword evidence="3 6" id="KW-0812">Transmembrane</keyword>
<keyword evidence="4 6" id="KW-1133">Transmembrane helix</keyword>
<comment type="caution">
    <text evidence="7">The sequence shown here is derived from an EMBL/GenBank/DDBJ whole genome shotgun (WGS) entry which is preliminary data.</text>
</comment>
<evidence type="ECO:0000256" key="1">
    <source>
        <dbReference type="ARBA" id="ARBA00004141"/>
    </source>
</evidence>
<evidence type="ECO:0000256" key="4">
    <source>
        <dbReference type="ARBA" id="ARBA00022989"/>
    </source>
</evidence>
<dbReference type="AlphaFoldDB" id="A0A6I7HJX5"/>
<dbReference type="Gene3D" id="1.20.1260.100">
    <property type="entry name" value="TspO/MBR protein"/>
    <property type="match status" value="1"/>
</dbReference>
<organism evidence="7 8">
    <name type="scientific">Ciceribacter lividus</name>
    <dbReference type="NCBI Taxonomy" id="1197950"/>
    <lineage>
        <taxon>Bacteria</taxon>
        <taxon>Pseudomonadati</taxon>
        <taxon>Pseudomonadota</taxon>
        <taxon>Alphaproteobacteria</taxon>
        <taxon>Hyphomicrobiales</taxon>
        <taxon>Rhizobiaceae</taxon>
        <taxon>Ciceribacter</taxon>
    </lineage>
</organism>
<evidence type="ECO:0000256" key="5">
    <source>
        <dbReference type="ARBA" id="ARBA00023136"/>
    </source>
</evidence>
<feature type="transmembrane region" description="Helical" evidence="6">
    <location>
        <begin position="53"/>
        <end position="72"/>
    </location>
</feature>
<evidence type="ECO:0000256" key="3">
    <source>
        <dbReference type="ARBA" id="ARBA00022692"/>
    </source>
</evidence>
<evidence type="ECO:0000256" key="2">
    <source>
        <dbReference type="ARBA" id="ARBA00007524"/>
    </source>
</evidence>
<feature type="transmembrane region" description="Helical" evidence="6">
    <location>
        <begin position="108"/>
        <end position="126"/>
    </location>
</feature>
<dbReference type="Proteomes" id="UP000252582">
    <property type="component" value="Unassembled WGS sequence"/>
</dbReference>
<dbReference type="InterPro" id="IPR004307">
    <property type="entry name" value="TspO_MBR"/>
</dbReference>
<dbReference type="InterPro" id="IPR038330">
    <property type="entry name" value="TspO/MBR-related_sf"/>
</dbReference>
<dbReference type="PANTHER" id="PTHR10057">
    <property type="entry name" value="PERIPHERAL-TYPE BENZODIAZEPINE RECEPTOR"/>
    <property type="match status" value="1"/>
</dbReference>
<sequence length="160" mass="17812">MKPIAPYIFIMRSLLIHLVFIVVTLGFGLLSGLANLPDEWYQSLDKPPFNPPAYVFGPVWTTLYVLIAIAGARMWLRAPASAAMQLWFGQMIFNLLWSPSFFGLQSPALGLVVILPLLTLILAFIAKTWDVDRPSGLLFIPYAAWVGFASLLNLSLFVLN</sequence>
<dbReference type="EMBL" id="QPIX01000007">
    <property type="protein sequence ID" value="RCW23217.1"/>
    <property type="molecule type" value="Genomic_DNA"/>
</dbReference>
<dbReference type="PIRSF" id="PIRSF005859">
    <property type="entry name" value="PBR"/>
    <property type="match status" value="1"/>
</dbReference>
<name>A0A6I7HJX5_9HYPH</name>
<evidence type="ECO:0000256" key="6">
    <source>
        <dbReference type="SAM" id="Phobius"/>
    </source>
</evidence>
<comment type="subcellular location">
    <subcellularLocation>
        <location evidence="1">Membrane</location>
        <topology evidence="1">Multi-pass membrane protein</topology>
    </subcellularLocation>
</comment>
<feature type="transmembrane region" description="Helical" evidence="6">
    <location>
        <begin position="12"/>
        <end position="33"/>
    </location>
</feature>
<dbReference type="PANTHER" id="PTHR10057:SF0">
    <property type="entry name" value="TRANSLOCATOR PROTEIN"/>
    <property type="match status" value="1"/>
</dbReference>
<reference evidence="7 8" key="1">
    <citation type="submission" date="2018-07" db="EMBL/GenBank/DDBJ databases">
        <title>Genomic Encyclopedia of Type Strains, Phase IV (KMG-IV): sequencing the most valuable type-strain genomes for metagenomic binning, comparative biology and taxonomic classification.</title>
        <authorList>
            <person name="Goeker M."/>
        </authorList>
    </citation>
    <scope>NUCLEOTIDE SEQUENCE [LARGE SCALE GENOMIC DNA]</scope>
    <source>
        <strain evidence="7 8">DSM 25528</strain>
    </source>
</reference>
<dbReference type="GO" id="GO:0016020">
    <property type="term" value="C:membrane"/>
    <property type="evidence" value="ECO:0007669"/>
    <property type="project" value="UniProtKB-SubCell"/>
</dbReference>
<accession>A0A6I7HJX5</accession>
<gene>
    <name evidence="7" type="ORF">DFR48_10786</name>
</gene>
<proteinExistence type="inferred from homology"/>
<dbReference type="Pfam" id="PF03073">
    <property type="entry name" value="TspO_MBR"/>
    <property type="match status" value="1"/>
</dbReference>
<comment type="similarity">
    <text evidence="2">Belongs to the TspO/BZRP family.</text>
</comment>
<dbReference type="FunFam" id="1.20.1260.100:FF:000001">
    <property type="entry name" value="translocator protein 2"/>
    <property type="match status" value="1"/>
</dbReference>
<dbReference type="CDD" id="cd15904">
    <property type="entry name" value="TSPO_MBR"/>
    <property type="match status" value="1"/>
</dbReference>
<keyword evidence="5 6" id="KW-0472">Membrane</keyword>
<keyword evidence="8" id="KW-1185">Reference proteome</keyword>
<dbReference type="GO" id="GO:0033013">
    <property type="term" value="P:tetrapyrrole metabolic process"/>
    <property type="evidence" value="ECO:0007669"/>
    <property type="project" value="UniProtKB-ARBA"/>
</dbReference>
<protein>
    <submittedName>
        <fullName evidence="7">TspO/MBR related protein</fullName>
    </submittedName>
</protein>
<feature type="transmembrane region" description="Helical" evidence="6">
    <location>
        <begin position="138"/>
        <end position="159"/>
    </location>
</feature>
<evidence type="ECO:0000313" key="8">
    <source>
        <dbReference type="Proteomes" id="UP000252582"/>
    </source>
</evidence>
<evidence type="ECO:0000313" key="7">
    <source>
        <dbReference type="EMBL" id="RCW23217.1"/>
    </source>
</evidence>